<protein>
    <submittedName>
        <fullName evidence="3">Cytochrome P460</fullName>
    </submittedName>
</protein>
<dbReference type="Pfam" id="PF16694">
    <property type="entry name" value="Cytochrome_P460"/>
    <property type="match status" value="1"/>
</dbReference>
<evidence type="ECO:0000256" key="1">
    <source>
        <dbReference type="SAM" id="SignalP"/>
    </source>
</evidence>
<accession>A0A831UB33</accession>
<feature type="domain" description="Cytochrome P460" evidence="2">
    <location>
        <begin position="33"/>
        <end position="157"/>
    </location>
</feature>
<evidence type="ECO:0000313" key="3">
    <source>
        <dbReference type="EMBL" id="HEN41616.1"/>
    </source>
</evidence>
<dbReference type="EMBL" id="DSOV01000014">
    <property type="protein sequence ID" value="HEN41616.1"/>
    <property type="molecule type" value="Genomic_DNA"/>
</dbReference>
<name>A0A831UB33_GEOME</name>
<gene>
    <name evidence="3" type="ORF">ENQ87_04435</name>
</gene>
<sequence>MKFLLATIVIVLLPALAPGGDRPVAPNGIPLIEGYRGWQVIAPSYREDRGHIRVIVGNDTAVNAMKNGTRPFPDGTVLAKVAWTAAKHPKFPVATVPDTFVQVEFMVKDAQKYGATGGWGFARFVGIGLTPYGRDASFAQECFGCHLPVKGNDYVFTGLAPVP</sequence>
<dbReference type="CDD" id="cd20753">
    <property type="entry name" value="cyt_P460_Mc-like"/>
    <property type="match status" value="1"/>
</dbReference>
<organism evidence="3">
    <name type="scientific">Geobacter metallireducens</name>
    <dbReference type="NCBI Taxonomy" id="28232"/>
    <lineage>
        <taxon>Bacteria</taxon>
        <taxon>Pseudomonadati</taxon>
        <taxon>Thermodesulfobacteriota</taxon>
        <taxon>Desulfuromonadia</taxon>
        <taxon>Geobacterales</taxon>
        <taxon>Geobacteraceae</taxon>
        <taxon>Geobacter</taxon>
    </lineage>
</organism>
<feature type="chain" id="PRO_5032548170" evidence="1">
    <location>
        <begin position="18"/>
        <end position="163"/>
    </location>
</feature>
<evidence type="ECO:0000259" key="2">
    <source>
        <dbReference type="Pfam" id="PF16694"/>
    </source>
</evidence>
<feature type="signal peptide" evidence="1">
    <location>
        <begin position="1"/>
        <end position="17"/>
    </location>
</feature>
<dbReference type="InterPro" id="IPR038142">
    <property type="entry name" value="Cytochrome_P460_sp"/>
</dbReference>
<dbReference type="AlphaFoldDB" id="A0A831UB33"/>
<reference evidence="3" key="1">
    <citation type="journal article" date="2020" name="mSystems">
        <title>Genome- and Community-Level Interaction Insights into Carbon Utilization and Element Cycling Functions of Hydrothermarchaeota in Hydrothermal Sediment.</title>
        <authorList>
            <person name="Zhou Z."/>
            <person name="Liu Y."/>
            <person name="Xu W."/>
            <person name="Pan J."/>
            <person name="Luo Z.H."/>
            <person name="Li M."/>
        </authorList>
    </citation>
    <scope>NUCLEOTIDE SEQUENCE [LARGE SCALE GENOMIC DNA]</scope>
    <source>
        <strain evidence="3">SpSt-349</strain>
    </source>
</reference>
<proteinExistence type="predicted"/>
<dbReference type="InterPro" id="IPR032033">
    <property type="entry name" value="Cytochrome_P460"/>
</dbReference>
<dbReference type="Gene3D" id="3.50.70.20">
    <property type="entry name" value="Cytochrome P460"/>
    <property type="match status" value="1"/>
</dbReference>
<keyword evidence="1" id="KW-0732">Signal</keyword>
<comment type="caution">
    <text evidence="3">The sequence shown here is derived from an EMBL/GenBank/DDBJ whole genome shotgun (WGS) entry which is preliminary data.</text>
</comment>